<dbReference type="Proteomes" id="UP000284644">
    <property type="component" value="Unassembled WGS sequence"/>
</dbReference>
<dbReference type="Pfam" id="PF01396">
    <property type="entry name" value="Zn_ribbon_Top1"/>
    <property type="match status" value="1"/>
</dbReference>
<protein>
    <submittedName>
        <fullName evidence="2">DNA topoisomerase I</fullName>
    </submittedName>
    <submittedName>
        <fullName evidence="3">DNA-binding protein</fullName>
    </submittedName>
</protein>
<keyword evidence="2" id="KW-0413">Isomerase</keyword>
<evidence type="ECO:0000313" key="19">
    <source>
        <dbReference type="Proteomes" id="UP000284644"/>
    </source>
</evidence>
<dbReference type="EMBL" id="QSUB01000003">
    <property type="protein sequence ID" value="RGN04996.1"/>
    <property type="molecule type" value="Genomic_DNA"/>
</dbReference>
<evidence type="ECO:0000313" key="4">
    <source>
        <dbReference type="EMBL" id="RGN86519.1"/>
    </source>
</evidence>
<dbReference type="Proteomes" id="UP000284220">
    <property type="component" value="Unassembled WGS sequence"/>
</dbReference>
<accession>A0A174RS06</accession>
<dbReference type="EMBL" id="QSJW01000006">
    <property type="protein sequence ID" value="RHE11909.1"/>
    <property type="molecule type" value="Genomic_DNA"/>
</dbReference>
<evidence type="ECO:0000313" key="15">
    <source>
        <dbReference type="Proteomes" id="UP000283585"/>
    </source>
</evidence>
<dbReference type="GO" id="GO:0003916">
    <property type="term" value="F:DNA topoisomerase activity"/>
    <property type="evidence" value="ECO:0007669"/>
    <property type="project" value="InterPro"/>
</dbReference>
<dbReference type="InterPro" id="IPR013498">
    <property type="entry name" value="Topo_IA_Znf"/>
</dbReference>
<dbReference type="Proteomes" id="UP000095413">
    <property type="component" value="Unassembled WGS sequence"/>
</dbReference>
<dbReference type="EMBL" id="QRZI01000005">
    <property type="protein sequence ID" value="RGV64234.1"/>
    <property type="molecule type" value="Genomic_DNA"/>
</dbReference>
<evidence type="ECO:0000313" key="13">
    <source>
        <dbReference type="Proteomes" id="UP000261222"/>
    </source>
</evidence>
<organism evidence="2 11">
    <name type="scientific">Blautia obeum</name>
    <dbReference type="NCBI Taxonomy" id="40520"/>
    <lineage>
        <taxon>Bacteria</taxon>
        <taxon>Bacillati</taxon>
        <taxon>Bacillota</taxon>
        <taxon>Clostridia</taxon>
        <taxon>Lachnospirales</taxon>
        <taxon>Lachnospiraceae</taxon>
        <taxon>Blautia</taxon>
    </lineage>
</organism>
<dbReference type="PROSITE" id="PS50965">
    <property type="entry name" value="NERD"/>
    <property type="match status" value="1"/>
</dbReference>
<evidence type="ECO:0000313" key="12">
    <source>
        <dbReference type="Proteomes" id="UP000261105"/>
    </source>
</evidence>
<evidence type="ECO:0000313" key="18">
    <source>
        <dbReference type="Proteomes" id="UP000284267"/>
    </source>
</evidence>
<evidence type="ECO:0000313" key="3">
    <source>
        <dbReference type="EMBL" id="RGN04996.1"/>
    </source>
</evidence>
<dbReference type="SUPFAM" id="SSF57783">
    <property type="entry name" value="Zinc beta-ribbon"/>
    <property type="match status" value="1"/>
</dbReference>
<evidence type="ECO:0000313" key="5">
    <source>
        <dbReference type="EMBL" id="RGQ06758.1"/>
    </source>
</evidence>
<dbReference type="EMBL" id="QRSS01000003">
    <property type="protein sequence ID" value="RGQ06758.1"/>
    <property type="molecule type" value="Genomic_DNA"/>
</dbReference>
<dbReference type="GO" id="GO:0006265">
    <property type="term" value="P:DNA topological change"/>
    <property type="evidence" value="ECO:0007669"/>
    <property type="project" value="InterPro"/>
</dbReference>
<dbReference type="AlphaFoldDB" id="A0A174RS06"/>
<evidence type="ECO:0000313" key="9">
    <source>
        <dbReference type="EMBL" id="RHG16689.1"/>
    </source>
</evidence>
<evidence type="ECO:0000313" key="17">
    <source>
        <dbReference type="Proteomes" id="UP000284220"/>
    </source>
</evidence>
<evidence type="ECO:0000313" key="6">
    <source>
        <dbReference type="EMBL" id="RGV64234.1"/>
    </source>
</evidence>
<keyword evidence="3" id="KW-0238">DNA-binding</keyword>
<dbReference type="GO" id="GO:0005694">
    <property type="term" value="C:chromosome"/>
    <property type="evidence" value="ECO:0007669"/>
    <property type="project" value="InterPro"/>
</dbReference>
<evidence type="ECO:0000313" key="14">
    <source>
        <dbReference type="Proteomes" id="UP000265828"/>
    </source>
</evidence>
<evidence type="ECO:0000313" key="8">
    <source>
        <dbReference type="EMBL" id="RHE69944.1"/>
    </source>
</evidence>
<dbReference type="Proteomes" id="UP000284267">
    <property type="component" value="Unassembled WGS sequence"/>
</dbReference>
<evidence type="ECO:0000313" key="2">
    <source>
        <dbReference type="EMBL" id="CUP88292.1"/>
    </source>
</evidence>
<dbReference type="GO" id="GO:0003677">
    <property type="term" value="F:DNA binding"/>
    <property type="evidence" value="ECO:0007669"/>
    <property type="project" value="UniProtKB-KW"/>
</dbReference>
<dbReference type="EMBL" id="QRHZ01000005">
    <property type="protein sequence ID" value="RHG16689.1"/>
    <property type="molecule type" value="Genomic_DNA"/>
</dbReference>
<gene>
    <name evidence="10" type="ORF">DW040_12545</name>
    <name evidence="9" type="ORF">DW272_10335</name>
    <name evidence="8" type="ORF">DW723_15850</name>
    <name evidence="7" type="ORF">DW767_11075</name>
    <name evidence="6" type="ORF">DWW07_08460</name>
    <name evidence="5" type="ORF">DWZ12_02985</name>
    <name evidence="4" type="ORF">DXB38_12360</name>
    <name evidence="3" type="ORF">DXB81_09335</name>
    <name evidence="2" type="ORF">ERS852533_02884</name>
</gene>
<reference evidence="12 13" key="2">
    <citation type="submission" date="2018-08" db="EMBL/GenBank/DDBJ databases">
        <title>A genome reference for cultivated species of the human gut microbiota.</title>
        <authorList>
            <person name="Zou Y."/>
            <person name="Xue W."/>
            <person name="Luo G."/>
        </authorList>
    </citation>
    <scope>NUCLEOTIDE SEQUENCE [LARGE SCALE GENOMIC DNA]</scope>
    <source>
        <strain evidence="6 14">AF14-23</strain>
        <strain evidence="5 15">AF29-2BH</strain>
        <strain evidence="10 18">AF39-4</strain>
        <strain evidence="9 17">AM22-9LB</strain>
        <strain evidence="8 16">AM27-32LB</strain>
        <strain evidence="7 19">AM29-25AC</strain>
        <strain evidence="4 12">OM03-6</strain>
        <strain evidence="3 13">OM06-11AA</strain>
    </source>
</reference>
<dbReference type="Proteomes" id="UP000283928">
    <property type="component" value="Unassembled WGS sequence"/>
</dbReference>
<dbReference type="Proteomes" id="UP000283585">
    <property type="component" value="Unassembled WGS sequence"/>
</dbReference>
<dbReference type="EMBL" id="QSUZ01000018">
    <property type="protein sequence ID" value="RGN86519.1"/>
    <property type="molecule type" value="Genomic_DNA"/>
</dbReference>
<evidence type="ECO:0000313" key="11">
    <source>
        <dbReference type="Proteomes" id="UP000095413"/>
    </source>
</evidence>
<evidence type="ECO:0000313" key="7">
    <source>
        <dbReference type="EMBL" id="RHE11909.1"/>
    </source>
</evidence>
<dbReference type="EMBL" id="CZBA01000020">
    <property type="protein sequence ID" value="CUP88292.1"/>
    <property type="molecule type" value="Genomic_DNA"/>
</dbReference>
<dbReference type="Proteomes" id="UP000261222">
    <property type="component" value="Unassembled WGS sequence"/>
</dbReference>
<feature type="domain" description="NERD" evidence="1">
    <location>
        <begin position="23"/>
        <end position="143"/>
    </location>
</feature>
<dbReference type="InterPro" id="IPR011528">
    <property type="entry name" value="NERD"/>
</dbReference>
<dbReference type="Gene3D" id="3.30.65.10">
    <property type="entry name" value="Bacterial Topoisomerase I, domain 1"/>
    <property type="match status" value="1"/>
</dbReference>
<evidence type="ECO:0000313" key="16">
    <source>
        <dbReference type="Proteomes" id="UP000283928"/>
    </source>
</evidence>
<dbReference type="Proteomes" id="UP000261105">
    <property type="component" value="Unassembled WGS sequence"/>
</dbReference>
<dbReference type="EMBL" id="QSKO01000035">
    <property type="protein sequence ID" value="RHE69944.1"/>
    <property type="molecule type" value="Genomic_DNA"/>
</dbReference>
<evidence type="ECO:0000259" key="1">
    <source>
        <dbReference type="PROSITE" id="PS50965"/>
    </source>
</evidence>
<dbReference type="Proteomes" id="UP000265828">
    <property type="component" value="Unassembled WGS sequence"/>
</dbReference>
<dbReference type="Pfam" id="PF08378">
    <property type="entry name" value="NERD"/>
    <property type="match status" value="1"/>
</dbReference>
<dbReference type="RefSeq" id="WP_055056693.1">
    <property type="nucleotide sequence ID" value="NZ_JAQDEF010000012.1"/>
</dbReference>
<dbReference type="OrthoDB" id="1028010at2"/>
<reference evidence="2 11" key="1">
    <citation type="submission" date="2015-09" db="EMBL/GenBank/DDBJ databases">
        <authorList>
            <consortium name="Pathogen Informatics"/>
        </authorList>
    </citation>
    <scope>NUCLEOTIDE SEQUENCE [LARGE SCALE GENOMIC DNA]</scope>
    <source>
        <strain evidence="2 11">2789STDY5834921</strain>
    </source>
</reference>
<name>A0A174RS06_9FIRM</name>
<evidence type="ECO:0000313" key="10">
    <source>
        <dbReference type="EMBL" id="RHK93703.1"/>
    </source>
</evidence>
<proteinExistence type="predicted"/>
<sequence>MGKSLMDVAVDKLYQALGGDKLTGKLGEVLTAKELKYVQLFGRKGRILRNIYVPKDNGETSEIDLLYITQKGIFVFESKNYSGWIFGDEKSQKWTMMLPNKEKHSFYNPIKQNQTHIKWLRSYIGEEIPLFSIIVFSERCELKKVTITSQDIKVIKRDFTYAAVRDIWNKNKDCLSGEEVESLYKNLQKLTKVSEETKEVHIQNIKNRYSISEKESACLKKMIMNPEETKQEIENKKVETSVSENSEPDKVCPRCGKKLILRTAKKGVNAGKQFWGCSGFPKCRYTE</sequence>
<dbReference type="EMBL" id="QROE01000006">
    <property type="protein sequence ID" value="RHK93703.1"/>
    <property type="molecule type" value="Genomic_DNA"/>
</dbReference>